<sequence length="154" mass="17192">MRVELTQINSTHATASFPPSFIRCLSTSHLASPCLSLYSLDLLPCRLSFIDIPSSRFSTQHLTAQILSDIVSTIFIISQSYLSYHINSNSCSLPCLKCPPPLYVCKYVLRQSLSCPILPPLFLYVPFFLFASTLPPLFLLFASTLPPLPSKYDL</sequence>
<evidence type="ECO:0000313" key="2">
    <source>
        <dbReference type="EMBL" id="KAF9074085.1"/>
    </source>
</evidence>
<gene>
    <name evidence="2" type="ORF">BDP27DRAFT_1317959</name>
</gene>
<comment type="caution">
    <text evidence="2">The sequence shown here is derived from an EMBL/GenBank/DDBJ whole genome shotgun (WGS) entry which is preliminary data.</text>
</comment>
<accession>A0A9P5UBG4</accession>
<keyword evidence="3" id="KW-1185">Reference proteome</keyword>
<keyword evidence="1" id="KW-0472">Membrane</keyword>
<keyword evidence="1" id="KW-1133">Transmembrane helix</keyword>
<dbReference type="Proteomes" id="UP000772434">
    <property type="component" value="Unassembled WGS sequence"/>
</dbReference>
<feature type="transmembrane region" description="Helical" evidence="1">
    <location>
        <begin position="121"/>
        <end position="142"/>
    </location>
</feature>
<proteinExistence type="predicted"/>
<dbReference type="EMBL" id="JADNRY010000015">
    <property type="protein sequence ID" value="KAF9074085.1"/>
    <property type="molecule type" value="Genomic_DNA"/>
</dbReference>
<reference evidence="2" key="1">
    <citation type="submission" date="2020-11" db="EMBL/GenBank/DDBJ databases">
        <authorList>
            <consortium name="DOE Joint Genome Institute"/>
            <person name="Ahrendt S."/>
            <person name="Riley R."/>
            <person name="Andreopoulos W."/>
            <person name="Labutti K."/>
            <person name="Pangilinan J."/>
            <person name="Ruiz-Duenas F.J."/>
            <person name="Barrasa J.M."/>
            <person name="Sanchez-Garcia M."/>
            <person name="Camarero S."/>
            <person name="Miyauchi S."/>
            <person name="Serrano A."/>
            <person name="Linde D."/>
            <person name="Babiker R."/>
            <person name="Drula E."/>
            <person name="Ayuso-Fernandez I."/>
            <person name="Pacheco R."/>
            <person name="Padilla G."/>
            <person name="Ferreira P."/>
            <person name="Barriuso J."/>
            <person name="Kellner H."/>
            <person name="Castanera R."/>
            <person name="Alfaro M."/>
            <person name="Ramirez L."/>
            <person name="Pisabarro A.G."/>
            <person name="Kuo A."/>
            <person name="Tritt A."/>
            <person name="Lipzen A."/>
            <person name="He G."/>
            <person name="Yan M."/>
            <person name="Ng V."/>
            <person name="Cullen D."/>
            <person name="Martin F."/>
            <person name="Rosso M.-N."/>
            <person name="Henrissat B."/>
            <person name="Hibbett D."/>
            <person name="Martinez A.T."/>
            <person name="Grigoriev I.V."/>
        </authorList>
    </citation>
    <scope>NUCLEOTIDE SEQUENCE</scope>
    <source>
        <strain evidence="2">AH 40177</strain>
    </source>
</reference>
<keyword evidence="1" id="KW-0812">Transmembrane</keyword>
<evidence type="ECO:0000313" key="3">
    <source>
        <dbReference type="Proteomes" id="UP000772434"/>
    </source>
</evidence>
<name>A0A9P5UBG4_9AGAR</name>
<organism evidence="2 3">
    <name type="scientific">Rhodocollybia butyracea</name>
    <dbReference type="NCBI Taxonomy" id="206335"/>
    <lineage>
        <taxon>Eukaryota</taxon>
        <taxon>Fungi</taxon>
        <taxon>Dikarya</taxon>
        <taxon>Basidiomycota</taxon>
        <taxon>Agaricomycotina</taxon>
        <taxon>Agaricomycetes</taxon>
        <taxon>Agaricomycetidae</taxon>
        <taxon>Agaricales</taxon>
        <taxon>Marasmiineae</taxon>
        <taxon>Omphalotaceae</taxon>
        <taxon>Rhodocollybia</taxon>
    </lineage>
</organism>
<evidence type="ECO:0000256" key="1">
    <source>
        <dbReference type="SAM" id="Phobius"/>
    </source>
</evidence>
<dbReference type="AlphaFoldDB" id="A0A9P5UBG4"/>
<feature type="non-terminal residue" evidence="2">
    <location>
        <position position="154"/>
    </location>
</feature>
<protein>
    <submittedName>
        <fullName evidence="2">Uncharacterized protein</fullName>
    </submittedName>
</protein>